<sequence>MNTEKIDIQILSKTDNLRLYIIEHTLHIETLISEAIGSLLNIDYETSKSFGFRSSSLSFSQKTYIIQDIKGLESEMAKKLNALMNIRNKFAHVQVIDSFEKFFEIASNGEQIKNSLEKWYSVENKKEEDNKYKFLFFLLSEEITKMLWDLRVKDRLEKSVLQAEKVFQKGQLESFKEIMNESENPEEINAEVLKRTIKKVPQLRVESKK</sequence>
<dbReference type="OrthoDB" id="1375976at2"/>
<dbReference type="KEGG" id="phal:H9I45_08215"/>
<dbReference type="Proteomes" id="UP000516764">
    <property type="component" value="Chromosome"/>
</dbReference>
<organism evidence="1 2">
    <name type="scientific">Polaribacter haliotis</name>
    <dbReference type="NCBI Taxonomy" id="1888915"/>
    <lineage>
        <taxon>Bacteria</taxon>
        <taxon>Pseudomonadati</taxon>
        <taxon>Bacteroidota</taxon>
        <taxon>Flavobacteriia</taxon>
        <taxon>Flavobacteriales</taxon>
        <taxon>Flavobacteriaceae</taxon>
    </lineage>
</organism>
<keyword evidence="2" id="KW-1185">Reference proteome</keyword>
<proteinExistence type="predicted"/>
<dbReference type="AlphaFoldDB" id="A0A7L8ABK9"/>
<accession>A0A7L8ABK9</accession>
<name>A0A7L8ABK9_9FLAO</name>
<evidence type="ECO:0000313" key="2">
    <source>
        <dbReference type="Proteomes" id="UP000516764"/>
    </source>
</evidence>
<dbReference type="EMBL" id="CP061813">
    <property type="protein sequence ID" value="QOD59361.1"/>
    <property type="molecule type" value="Genomic_DNA"/>
</dbReference>
<reference evidence="1 2" key="1">
    <citation type="journal article" date="2016" name="Int. J. Syst. Evol. Microbiol.">
        <title>Polaribacter haliotis sp. nov., isolated from the gut of abalone Haliotis discus hannai.</title>
        <authorList>
            <person name="Kim Y.O."/>
            <person name="Park I.S."/>
            <person name="Park S."/>
            <person name="Nam B.H."/>
            <person name="Park J.M."/>
            <person name="Kim D.G."/>
            <person name="Yoon J.H."/>
        </authorList>
    </citation>
    <scope>NUCLEOTIDE SEQUENCE [LARGE SCALE GENOMIC DNA]</scope>
    <source>
        <strain evidence="1 2">KCTC 52418</strain>
    </source>
</reference>
<evidence type="ECO:0000313" key="1">
    <source>
        <dbReference type="EMBL" id="QOD59361.1"/>
    </source>
</evidence>
<dbReference type="RefSeq" id="WP_088355316.1">
    <property type="nucleotide sequence ID" value="NZ_CP061813.1"/>
</dbReference>
<protein>
    <submittedName>
        <fullName evidence="1">Uncharacterized protein</fullName>
    </submittedName>
</protein>
<gene>
    <name evidence="1" type="ORF">H9I45_08215</name>
</gene>